<dbReference type="EMBL" id="MK368614">
    <property type="protein sequence ID" value="QAU04198.1"/>
    <property type="molecule type" value="Genomic_DNA"/>
</dbReference>
<dbReference type="Proteomes" id="UP000320660">
    <property type="component" value="Segment"/>
</dbReference>
<keyword evidence="2" id="KW-1185">Reference proteome</keyword>
<reference evidence="1 2" key="1">
    <citation type="submission" date="2019-01" db="EMBL/GenBank/DDBJ databases">
        <authorList>
            <person name="Le T.S."/>
            <person name="Kurtboke I."/>
        </authorList>
    </citation>
    <scope>NUCLEOTIDE SEQUENCE [LARGE SCALE GENOMIC DNA]</scope>
</reference>
<proteinExistence type="predicted"/>
<evidence type="ECO:0000313" key="2">
    <source>
        <dbReference type="Proteomes" id="UP000320660"/>
    </source>
</evidence>
<evidence type="ECO:0000313" key="1">
    <source>
        <dbReference type="EMBL" id="QAU04198.1"/>
    </source>
</evidence>
<dbReference type="KEGG" id="vg:55613411"/>
<accession>A0A513PWA3</accession>
<name>A0A513PWA3_9CAUD</name>
<dbReference type="RefSeq" id="YP_009843145.1">
    <property type="nucleotide sequence ID" value="NC_048747.1"/>
</dbReference>
<organism evidence="1 2">
    <name type="scientific">Vibrio phage 2 TSL-2019</name>
    <dbReference type="NCBI Taxonomy" id="2508172"/>
    <lineage>
        <taxon>Viruses</taxon>
        <taxon>Duplodnaviria</taxon>
        <taxon>Heunggongvirae</taxon>
        <taxon>Uroviricota</taxon>
        <taxon>Caudoviricetes</taxon>
        <taxon>Chimalliviridae</taxon>
        <taxon>Gorgonvirinae</taxon>
        <taxon>Aphroditevirus</taxon>
        <taxon>Aphroditevirus av2TSL2019</taxon>
    </lineage>
</organism>
<protein>
    <submittedName>
        <fullName evidence="1">Uncharacterized protein</fullName>
    </submittedName>
</protein>
<sequence>MTLVVGFLGDMMADSKAVSCADELERRPKVATRDHLKIMPAPNLTPPYVDDEGVEHLPDFMGVAGNTNAVEMLKLDPTDMLSLFGLEKFIPGVYTMSLINFNLNIDISLKVMFRVGEKFFTVMFDGRTLEITKLTNYAVIGSGSGPFRVLTKMIFNDKGVTGQELATTFKLVMLSGVDETVGGNFQYLLAGKDMVFSELPKITQEDRENLVKRYKHTLYGLSGHELPEEIEEEKIEEE</sequence>
<dbReference type="GeneID" id="55613411"/>